<dbReference type="InterPro" id="IPR016036">
    <property type="entry name" value="Malonyl_transacylase_ACP-bd"/>
</dbReference>
<dbReference type="InterPro" id="IPR057326">
    <property type="entry name" value="KR_dom"/>
</dbReference>
<dbReference type="SMART" id="SM00823">
    <property type="entry name" value="PKS_PP"/>
    <property type="match status" value="1"/>
</dbReference>
<dbReference type="InterPro" id="IPR029058">
    <property type="entry name" value="AB_hydrolase_fold"/>
</dbReference>
<dbReference type="PANTHER" id="PTHR43775:SF51">
    <property type="entry name" value="INACTIVE PHENOLPHTHIOCEROL SYNTHESIS POLYKETIDE SYNTHASE TYPE I PKS1-RELATED"/>
    <property type="match status" value="1"/>
</dbReference>
<dbReference type="GO" id="GO:0031177">
    <property type="term" value="F:phosphopantetheine binding"/>
    <property type="evidence" value="ECO:0007669"/>
    <property type="project" value="InterPro"/>
</dbReference>
<name>A0A1Q9ADI0_9HYPH</name>
<dbReference type="InterPro" id="IPR036736">
    <property type="entry name" value="ACP-like_sf"/>
</dbReference>
<dbReference type="InterPro" id="IPR036291">
    <property type="entry name" value="NAD(P)-bd_dom_sf"/>
</dbReference>
<dbReference type="PROSITE" id="PS00012">
    <property type="entry name" value="PHOSPHOPANTETHEINE"/>
    <property type="match status" value="1"/>
</dbReference>
<evidence type="ECO:0000313" key="8">
    <source>
        <dbReference type="Proteomes" id="UP000186143"/>
    </source>
</evidence>
<dbReference type="SUPFAM" id="SSF47336">
    <property type="entry name" value="ACP-like"/>
    <property type="match status" value="1"/>
</dbReference>
<dbReference type="InterPro" id="IPR016039">
    <property type="entry name" value="Thiolase-like"/>
</dbReference>
<dbReference type="GO" id="GO:0006633">
    <property type="term" value="P:fatty acid biosynthetic process"/>
    <property type="evidence" value="ECO:0007669"/>
    <property type="project" value="TreeGrafter"/>
</dbReference>
<evidence type="ECO:0000256" key="4">
    <source>
        <dbReference type="SAM" id="Coils"/>
    </source>
</evidence>
<dbReference type="SUPFAM" id="SSF55048">
    <property type="entry name" value="Probable ACP-binding domain of malonyl-CoA ACP transacylase"/>
    <property type="match status" value="1"/>
</dbReference>
<dbReference type="InterPro" id="IPR009081">
    <property type="entry name" value="PP-bd_ACP"/>
</dbReference>
<evidence type="ECO:0000259" key="6">
    <source>
        <dbReference type="PROSITE" id="PS52004"/>
    </source>
</evidence>
<proteinExistence type="predicted"/>
<dbReference type="InterPro" id="IPR050091">
    <property type="entry name" value="PKS_NRPS_Biosynth_Enz"/>
</dbReference>
<dbReference type="Pfam" id="PF00698">
    <property type="entry name" value="Acyl_transf_1"/>
    <property type="match status" value="1"/>
</dbReference>
<dbReference type="CDD" id="cd00833">
    <property type="entry name" value="PKS"/>
    <property type="match status" value="1"/>
</dbReference>
<dbReference type="OrthoDB" id="9778690at2"/>
<keyword evidence="3" id="KW-0808">Transferase</keyword>
<dbReference type="InterPro" id="IPR001227">
    <property type="entry name" value="Ac_transferase_dom_sf"/>
</dbReference>
<dbReference type="EMBL" id="MKIO01000041">
    <property type="protein sequence ID" value="OLP52978.1"/>
    <property type="molecule type" value="Genomic_DNA"/>
</dbReference>
<dbReference type="GO" id="GO:0004312">
    <property type="term" value="F:fatty acid synthase activity"/>
    <property type="evidence" value="ECO:0007669"/>
    <property type="project" value="TreeGrafter"/>
</dbReference>
<dbReference type="PROSITE" id="PS50075">
    <property type="entry name" value="CARRIER"/>
    <property type="match status" value="1"/>
</dbReference>
<dbReference type="SUPFAM" id="SSF51735">
    <property type="entry name" value="NAD(P)-binding Rossmann-fold domains"/>
    <property type="match status" value="2"/>
</dbReference>
<feature type="coiled-coil region" evidence="4">
    <location>
        <begin position="1531"/>
        <end position="1558"/>
    </location>
</feature>
<evidence type="ECO:0000313" key="7">
    <source>
        <dbReference type="EMBL" id="OLP52978.1"/>
    </source>
</evidence>
<dbReference type="Pfam" id="PF02801">
    <property type="entry name" value="Ketoacyl-synt_C"/>
    <property type="match status" value="1"/>
</dbReference>
<dbReference type="Gene3D" id="3.40.50.720">
    <property type="entry name" value="NAD(P)-binding Rossmann-like Domain"/>
    <property type="match status" value="1"/>
</dbReference>
<keyword evidence="2" id="KW-0597">Phosphoprotein</keyword>
<dbReference type="Gene3D" id="3.40.50.1820">
    <property type="entry name" value="alpha/beta hydrolase"/>
    <property type="match status" value="1"/>
</dbReference>
<dbReference type="InterPro" id="IPR014043">
    <property type="entry name" value="Acyl_transferase_dom"/>
</dbReference>
<dbReference type="SMART" id="SM00827">
    <property type="entry name" value="PKS_AT"/>
    <property type="match status" value="1"/>
</dbReference>
<dbReference type="SUPFAM" id="SSF52151">
    <property type="entry name" value="FabD/lysophospholipase-like"/>
    <property type="match status" value="1"/>
</dbReference>
<dbReference type="InterPro" id="IPR006162">
    <property type="entry name" value="Ppantetheine_attach_site"/>
</dbReference>
<dbReference type="PROSITE" id="PS52004">
    <property type="entry name" value="KS3_2"/>
    <property type="match status" value="1"/>
</dbReference>
<evidence type="ECO:0000256" key="1">
    <source>
        <dbReference type="ARBA" id="ARBA00022450"/>
    </source>
</evidence>
<dbReference type="Gene3D" id="3.30.70.3290">
    <property type="match status" value="1"/>
</dbReference>
<dbReference type="Pfam" id="PF08659">
    <property type="entry name" value="KR"/>
    <property type="match status" value="1"/>
</dbReference>
<evidence type="ECO:0000256" key="2">
    <source>
        <dbReference type="ARBA" id="ARBA00022553"/>
    </source>
</evidence>
<feature type="domain" description="Ketosynthase family 3 (KS3)" evidence="6">
    <location>
        <begin position="36"/>
        <end position="465"/>
    </location>
</feature>
<evidence type="ECO:0000259" key="5">
    <source>
        <dbReference type="PROSITE" id="PS50075"/>
    </source>
</evidence>
<dbReference type="Pfam" id="PF00550">
    <property type="entry name" value="PP-binding"/>
    <property type="match status" value="1"/>
</dbReference>
<dbReference type="InterPro" id="IPR020841">
    <property type="entry name" value="PKS_Beta-ketoAc_synthase_dom"/>
</dbReference>
<accession>A0A1Q9ADI0</accession>
<reference evidence="7 8" key="1">
    <citation type="submission" date="2016-09" db="EMBL/GenBank/DDBJ databases">
        <title>Rhizobium sp. nov., a novel species isolated from the rice rhizosphere.</title>
        <authorList>
            <person name="Zhao J."/>
            <person name="Zhang X."/>
        </authorList>
    </citation>
    <scope>NUCLEOTIDE SEQUENCE [LARGE SCALE GENOMIC DNA]</scope>
    <source>
        <strain evidence="7 8">MH17</strain>
    </source>
</reference>
<dbReference type="InterPro" id="IPR013968">
    <property type="entry name" value="PKS_KR"/>
</dbReference>
<dbReference type="InterPro" id="IPR020806">
    <property type="entry name" value="PKS_PP-bd"/>
</dbReference>
<dbReference type="STRING" id="1672749.BJF92_18235"/>
<organism evidence="7 8">
    <name type="scientific">Xaviernesmea rhizosphaerae</name>
    <dbReference type="NCBI Taxonomy" id="1672749"/>
    <lineage>
        <taxon>Bacteria</taxon>
        <taxon>Pseudomonadati</taxon>
        <taxon>Pseudomonadota</taxon>
        <taxon>Alphaproteobacteria</taxon>
        <taxon>Hyphomicrobiales</taxon>
        <taxon>Rhizobiaceae</taxon>
        <taxon>Rhizobium/Agrobacterium group</taxon>
        <taxon>Xaviernesmea</taxon>
    </lineage>
</organism>
<gene>
    <name evidence="7" type="ORF">BJF92_18235</name>
</gene>
<dbReference type="Pfam" id="PF22621">
    <property type="entry name" value="CurL-like_PKS_C"/>
    <property type="match status" value="1"/>
</dbReference>
<feature type="domain" description="Carrier" evidence="5">
    <location>
        <begin position="1462"/>
        <end position="1538"/>
    </location>
</feature>
<dbReference type="Proteomes" id="UP000186143">
    <property type="component" value="Unassembled WGS sequence"/>
</dbReference>
<dbReference type="SMART" id="SM00825">
    <property type="entry name" value="PKS_KS"/>
    <property type="match status" value="1"/>
</dbReference>
<dbReference type="InterPro" id="IPR014030">
    <property type="entry name" value="Ketoacyl_synth_N"/>
</dbReference>
<dbReference type="SUPFAM" id="SSF53901">
    <property type="entry name" value="Thiolase-like"/>
    <property type="match status" value="1"/>
</dbReference>
<dbReference type="SMART" id="SM00822">
    <property type="entry name" value="PKS_KR"/>
    <property type="match status" value="1"/>
</dbReference>
<dbReference type="PANTHER" id="PTHR43775">
    <property type="entry name" value="FATTY ACID SYNTHASE"/>
    <property type="match status" value="1"/>
</dbReference>
<dbReference type="Gene3D" id="3.40.47.10">
    <property type="match status" value="1"/>
</dbReference>
<dbReference type="InterPro" id="IPR016035">
    <property type="entry name" value="Acyl_Trfase/lysoPLipase"/>
</dbReference>
<keyword evidence="1" id="KW-0596">Phosphopantetheine</keyword>
<dbReference type="Pfam" id="PF00109">
    <property type="entry name" value="ketoacyl-synt"/>
    <property type="match status" value="1"/>
</dbReference>
<dbReference type="Gene3D" id="3.40.366.10">
    <property type="entry name" value="Malonyl-Coenzyme A Acyl Carrier Protein, domain 2"/>
    <property type="match status" value="1"/>
</dbReference>
<sequence length="1564" mass="163535">MTHAETPKPEAIDQEAILAVLREARARLETLQGQRDERVAIIGLAGRFPGADTAEALWDLLEDGRSGLRPVNAAELARAGVAPERAGQADYVPVWGSFPEPTAFDAAFFGYSPRDAALLDPQQRVFLECAWAALEHAGYDGRGGSAGRIGVYAGAALNHHFSELRANPTLREETDPLQAGLGNVIGMVAARTAYHLDLKGPTLGVQATCATSLVAVHLAARALLAGEADMALAGAVAIGQTRPEGYVYRSEGIASPDGLCRPFDADARGTVFTNGVGVVVLKRLSAALADGDTIHAVLRGSAIGNDGAAKVGLTAPSVSGQVEVLEAALADARIDPCEIDYVEAHGTATAMGDPIEIAALNKVYGPDFAKAGRSCAIGSVKGNLGHMDVAAGMGGLIKTILALRHRRLPASLHFTAANPAIDFAGGPFHVVAKAQDWAAPANRPRRAAISAFGMGGMNAHLIIEEGPSASPATVTTPNAAQLLPLSARSADALAAARKALAIALEKGADPAPCLGDIAFTLQAGRRPMPHRAVVLARDRAEAARQWAAGAGADYRSGQVLGGEPSLVFLFPGQGAQHRRMARGLLEAEPAFRAAIEDYLAAFPPELDLAAALFGEESDRLDRTEVTQPALFAVDYALARMWQAKGVTPRAMLGHSLGEYVAACLAGVFSLPDAARLVCARGRLMQACAPGAMLSVMLSEAEARAFVSPDIDLAAVNGPRSTVLSGKSAAIDALAARFDRSGIGSKRLRTAHAFHSAMMEPALADFAKVLADVPLHPPGIDILSNLTGDWLRPEQATDPAYWVAHLRQTVLFGPALAKALALPHALLLEVGPQETLTRLARQQAGADARAIATLPDAASPRLPADHLRLAAADLWIAGMELDWSAWRAEGPHRRVGLPTYPFQRIAFDIPPAAREAGSQSEAGRASFEKWFYQPVWTRGPVTAPPPAKEAVWLLLGGATLAERIGPLPEPIRTIEVEAGATFAATGRGYAVAPADRESYRALFAALSGRGLMPDQIVNGFALIPGSAPDVAYASTLALGQALNEALALLPEAGASSPMPPMTAPLVTVLAEGLHSVTGTERLQPHAAMVLGTLRVLPQEIAGLACRSIDLTSSGAGAGAGAGPVPALRESLLRPFQPAHAVSALRAGFVFTQTQATAPMTEAGDTLQPGELAQKGSPGHPLRAGATYLVTGDLVDGLALVYARALVTRLGARVIFAGQKGLPPEQDWERWLASHSPQHPVSRMIRALRDIGRPGTDYLLLSGDLADAGWLRRDLAQAQASFGPIHGVFHTSGMGDAYHCPLAELEPARTASLFATKIGGIEALAQVLADSTAAFVLVQSSLSTLVGGAGLAAYAGANSFLAAFAEGQRGSAVPLWQAIDWDTCLADGEARDSANGLHAHAFDSDEVWRVTQAVLARPDLPRLAVTAEGIERRGRAATDAPRGATVLPTANGTGRQRVTAAFVAPGDPVEQVVAEVMGELLGITPIGIDDNFFELGGHSLLAVQVVTRLRKQFSTELPMRALLFDAPTIRGLAAILRERIAEAEDEAAAVAALLDDIEAGGRRREA</sequence>
<comment type="caution">
    <text evidence="7">The sequence shown here is derived from an EMBL/GenBank/DDBJ whole genome shotgun (WGS) entry which is preliminary data.</text>
</comment>
<keyword evidence="4" id="KW-0175">Coiled coil</keyword>
<dbReference type="RefSeq" id="WP_075636843.1">
    <property type="nucleotide sequence ID" value="NZ_MKIO01000041.1"/>
</dbReference>
<dbReference type="InterPro" id="IPR014031">
    <property type="entry name" value="Ketoacyl_synth_C"/>
</dbReference>
<evidence type="ECO:0000256" key="3">
    <source>
        <dbReference type="ARBA" id="ARBA00022679"/>
    </source>
</evidence>
<protein>
    <submittedName>
        <fullName evidence="7">Polyketide synthase</fullName>
    </submittedName>
</protein>